<dbReference type="EMBL" id="DVIQ01000067">
    <property type="protein sequence ID" value="HIS32042.1"/>
    <property type="molecule type" value="Genomic_DNA"/>
</dbReference>
<accession>A0A9D1JKG4</accession>
<keyword evidence="1" id="KW-0808">Transferase</keyword>
<dbReference type="Proteomes" id="UP000823935">
    <property type="component" value="Unassembled WGS sequence"/>
</dbReference>
<organism evidence="1 2">
    <name type="scientific">Candidatus Limivivens intestinipullorum</name>
    <dbReference type="NCBI Taxonomy" id="2840858"/>
    <lineage>
        <taxon>Bacteria</taxon>
        <taxon>Bacillati</taxon>
        <taxon>Bacillota</taxon>
        <taxon>Clostridia</taxon>
        <taxon>Lachnospirales</taxon>
        <taxon>Lachnospiraceae</taxon>
        <taxon>Lachnospiraceae incertae sedis</taxon>
        <taxon>Candidatus Limivivens</taxon>
    </lineage>
</organism>
<sequence length="200" mass="22511">MKCNYITIEREYGSGGTEIARRVAQECGINCYGPEILEAVSEKYGIPVDRIQHYEETVRGSFLYTVFVMSQVRAGDDNMLPEEGHIFLAEQQEIERLAGNGPAVFLGHCAAQALKKYPGVVKVFIRAGAEEKKRRITEEYGIPERDAESIRKRFDNKRSKYFYANTTKKWDDVKNYDIVLDSSGLGIDGCVAALRGVLGR</sequence>
<gene>
    <name evidence="1" type="ORF">IAB44_10925</name>
</gene>
<reference evidence="1" key="1">
    <citation type="submission" date="2020-10" db="EMBL/GenBank/DDBJ databases">
        <authorList>
            <person name="Gilroy R."/>
        </authorList>
    </citation>
    <scope>NUCLEOTIDE SEQUENCE</scope>
    <source>
        <strain evidence="1">CHK190-19873</strain>
    </source>
</reference>
<dbReference type="SUPFAM" id="SSF52540">
    <property type="entry name" value="P-loop containing nucleoside triphosphate hydrolases"/>
    <property type="match status" value="1"/>
</dbReference>
<dbReference type="AlphaFoldDB" id="A0A9D1JKG4"/>
<dbReference type="GO" id="GO:0016301">
    <property type="term" value="F:kinase activity"/>
    <property type="evidence" value="ECO:0007669"/>
    <property type="project" value="UniProtKB-KW"/>
</dbReference>
<proteinExistence type="predicted"/>
<comment type="caution">
    <text evidence="1">The sequence shown here is derived from an EMBL/GenBank/DDBJ whole genome shotgun (WGS) entry which is preliminary data.</text>
</comment>
<dbReference type="Pfam" id="PF13189">
    <property type="entry name" value="Cytidylate_kin2"/>
    <property type="match status" value="1"/>
</dbReference>
<dbReference type="InterPro" id="IPR027417">
    <property type="entry name" value="P-loop_NTPase"/>
</dbReference>
<evidence type="ECO:0000313" key="1">
    <source>
        <dbReference type="EMBL" id="HIS32042.1"/>
    </source>
</evidence>
<keyword evidence="1" id="KW-0418">Kinase</keyword>
<dbReference type="Gene3D" id="3.40.50.300">
    <property type="entry name" value="P-loop containing nucleotide triphosphate hydrolases"/>
    <property type="match status" value="1"/>
</dbReference>
<protein>
    <submittedName>
        <fullName evidence="1">Cytidylate kinase-like family protein</fullName>
    </submittedName>
</protein>
<name>A0A9D1JKG4_9FIRM</name>
<evidence type="ECO:0000313" key="2">
    <source>
        <dbReference type="Proteomes" id="UP000823935"/>
    </source>
</evidence>
<reference evidence="1" key="2">
    <citation type="journal article" date="2021" name="PeerJ">
        <title>Extensive microbial diversity within the chicken gut microbiome revealed by metagenomics and culture.</title>
        <authorList>
            <person name="Gilroy R."/>
            <person name="Ravi A."/>
            <person name="Getino M."/>
            <person name="Pursley I."/>
            <person name="Horton D.L."/>
            <person name="Alikhan N.F."/>
            <person name="Baker D."/>
            <person name="Gharbi K."/>
            <person name="Hall N."/>
            <person name="Watson M."/>
            <person name="Adriaenssens E.M."/>
            <person name="Foster-Nyarko E."/>
            <person name="Jarju S."/>
            <person name="Secka A."/>
            <person name="Antonio M."/>
            <person name="Oren A."/>
            <person name="Chaudhuri R.R."/>
            <person name="La Ragione R."/>
            <person name="Hildebrand F."/>
            <person name="Pallen M.J."/>
        </authorList>
    </citation>
    <scope>NUCLEOTIDE SEQUENCE</scope>
    <source>
        <strain evidence="1">CHK190-19873</strain>
    </source>
</reference>